<keyword evidence="7" id="KW-0677">Repeat</keyword>
<dbReference type="GO" id="GO:0098703">
    <property type="term" value="P:calcium ion import across plasma membrane"/>
    <property type="evidence" value="ECO:0007669"/>
    <property type="project" value="TreeGrafter"/>
</dbReference>
<dbReference type="PRINTS" id="PR01768">
    <property type="entry name" value="TRPVRECEPTOR"/>
</dbReference>
<evidence type="ECO:0000256" key="17">
    <source>
        <dbReference type="SAM" id="Phobius"/>
    </source>
</evidence>
<dbReference type="Pfam" id="PF00520">
    <property type="entry name" value="Ion_trans"/>
    <property type="match status" value="1"/>
</dbReference>
<feature type="compositionally biased region" description="Basic and acidic residues" evidence="16">
    <location>
        <begin position="14"/>
        <end position="24"/>
    </location>
</feature>
<dbReference type="Proteomes" id="UP000694397">
    <property type="component" value="Chromosome 4"/>
</dbReference>
<dbReference type="GO" id="GO:0040040">
    <property type="term" value="P:thermosensory behavior"/>
    <property type="evidence" value="ECO:0007669"/>
    <property type="project" value="Ensembl"/>
</dbReference>
<dbReference type="GO" id="GO:0030317">
    <property type="term" value="P:flagellated sperm motility"/>
    <property type="evidence" value="ECO:0007669"/>
    <property type="project" value="Ensembl"/>
</dbReference>
<gene>
    <name evidence="19" type="primary">LOC108936028</name>
</gene>
<feature type="transmembrane region" description="Helical" evidence="17">
    <location>
        <begin position="546"/>
        <end position="568"/>
    </location>
</feature>
<comment type="catalytic activity">
    <reaction evidence="14">
        <text>Ca(2+)(in) = Ca(2+)(out)</text>
        <dbReference type="Rhea" id="RHEA:29671"/>
        <dbReference type="ChEBI" id="CHEBI:29108"/>
    </reaction>
</comment>
<evidence type="ECO:0000256" key="16">
    <source>
        <dbReference type="SAM" id="MobiDB-lite"/>
    </source>
</evidence>
<keyword evidence="8" id="KW-0106">Calcium</keyword>
<keyword evidence="11" id="KW-0406">Ion transport</keyword>
<dbReference type="PANTHER" id="PTHR10582:SF5">
    <property type="entry name" value="TRANSIENT RECEPTOR POTENTIAL CATION CHANNEL SUBFAMILY V MEMBER 2"/>
    <property type="match status" value="1"/>
</dbReference>
<evidence type="ECO:0000256" key="8">
    <source>
        <dbReference type="ARBA" id="ARBA00022837"/>
    </source>
</evidence>
<keyword evidence="10 15" id="KW-0040">ANK repeat</keyword>
<evidence type="ECO:0000256" key="2">
    <source>
        <dbReference type="ARBA" id="ARBA00022448"/>
    </source>
</evidence>
<evidence type="ECO:0000256" key="5">
    <source>
        <dbReference type="ARBA" id="ARBA00022673"/>
    </source>
</evidence>
<feature type="region of interest" description="Disordered" evidence="16">
    <location>
        <begin position="1"/>
        <end position="48"/>
    </location>
</feature>
<keyword evidence="5" id="KW-0107">Calcium channel</keyword>
<evidence type="ECO:0000313" key="19">
    <source>
        <dbReference type="Ensembl" id="ENSSFOP00015023949.2"/>
    </source>
</evidence>
<evidence type="ECO:0000259" key="18">
    <source>
        <dbReference type="Pfam" id="PF00520"/>
    </source>
</evidence>
<dbReference type="Ensembl" id="ENSSFOT00015024208.2">
    <property type="protein sequence ID" value="ENSSFOP00015023949.2"/>
    <property type="gene ID" value="ENSSFOG00015015422.2"/>
</dbReference>
<protein>
    <submittedName>
        <fullName evidence="19">Transient receptor potential cation channel, subfamily V, member 1</fullName>
    </submittedName>
</protein>
<evidence type="ECO:0000256" key="15">
    <source>
        <dbReference type="PROSITE-ProRule" id="PRU00023"/>
    </source>
</evidence>
<dbReference type="Gene3D" id="1.25.40.20">
    <property type="entry name" value="Ankyrin repeat-containing domain"/>
    <property type="match status" value="1"/>
</dbReference>
<dbReference type="PANTHER" id="PTHR10582">
    <property type="entry name" value="TRANSIENT RECEPTOR POTENTIAL ION CHANNEL PROTEIN"/>
    <property type="match status" value="1"/>
</dbReference>
<keyword evidence="4" id="KW-0109">Calcium transport</keyword>
<dbReference type="GeneTree" id="ENSGT00940000158512"/>
<feature type="transmembrane region" description="Helical" evidence="17">
    <location>
        <begin position="623"/>
        <end position="646"/>
    </location>
</feature>
<dbReference type="InterPro" id="IPR036770">
    <property type="entry name" value="Ankyrin_rpt-contain_sf"/>
</dbReference>
<dbReference type="OrthoDB" id="533508at2759"/>
<dbReference type="InterPro" id="IPR008347">
    <property type="entry name" value="TrpV1-4"/>
</dbReference>
<feature type="transmembrane region" description="Helical" evidence="17">
    <location>
        <begin position="442"/>
        <end position="459"/>
    </location>
</feature>
<dbReference type="SUPFAM" id="SSF48403">
    <property type="entry name" value="Ankyrin repeat"/>
    <property type="match status" value="1"/>
</dbReference>
<keyword evidence="6 17" id="KW-0812">Transmembrane</keyword>
<dbReference type="PROSITE" id="PS50297">
    <property type="entry name" value="ANK_REP_REGION"/>
    <property type="match status" value="1"/>
</dbReference>
<dbReference type="GO" id="GO:0005886">
    <property type="term" value="C:plasma membrane"/>
    <property type="evidence" value="ECO:0007669"/>
    <property type="project" value="UniProtKB-SubCell"/>
</dbReference>
<dbReference type="InterPro" id="IPR002110">
    <property type="entry name" value="Ankyrin_rpt"/>
</dbReference>
<dbReference type="Gene3D" id="1.10.287.70">
    <property type="match status" value="1"/>
</dbReference>
<accession>A0A8C9V4J6</accession>
<sequence length="791" mass="90979">HIKNKGKYPFSLEMDDRSSDEPTRSKGKKKGRLGPPFSLGNSERQKAPMDTDYIEDLKNTNTKLRINLNFGRKQEDNKYQETIKKFDVKSLFAAVSSGDVSQLQGLELYLHRTMKHLTNSEYQSNGKNALLKALLNLKDGRNDTVEFLLDVAEKMGDLKEFVNAAYTDSYYRGHTALHIAIERRSKYFVELLVRKGADVHAKACGKFFQPHDGPSFYFGELPLSLAACTNQRDVVDFLMDNPYQKVNIMETDSLGNTVLHALVLVADNSTENTNFINSMYDHILTRTTKLHPEILVEDIENKEGLNPLKLAAKTGKIGLFRNMIQREFNDKEIVHLSRKFTEWVYGPVQSSLYDLASVDSYEKNSVMEIIVYGSTIPNRPEMLQTEPLSKLLDDKWDRFAKWMFLINFISYILYLTIFTTVAYHRQEGKVPFPVENTAMGHLYLVGQVISALGAVYFFFKGISDLRRKRPTLQTLLVDGFSEILFFIQAVLFIIASVLYCCGKKEYLGFMVLCLALSWINLLHFSRGSRHMGIYNVMIQQMILGDVLLFLFVYMVYLFGFSAAVVTLIDDSPNNMTATSLTEEKPDCKNPTFNDFRFTTLELFKFTIGMGDLEFTDQYQYKEVFYVLLISYIVFTYILLLNMLIALMNKTVEKLSEESRNIWKLQRAVTILDLERSLPSFLRRRFRSGVEKKLGWACGEETRWCFSVEEVNWSKWSSDVSIINEDPGNHYVLSSRTFEGLCTGRVGSHWHLDPQRFFSPVTISWSFLFLSSVASGHTYRSMTAWIMYCSSI</sequence>
<evidence type="ECO:0000256" key="1">
    <source>
        <dbReference type="ARBA" id="ARBA00004651"/>
    </source>
</evidence>
<evidence type="ECO:0000256" key="10">
    <source>
        <dbReference type="ARBA" id="ARBA00023043"/>
    </source>
</evidence>
<feature type="transmembrane region" description="Helical" evidence="17">
    <location>
        <begin position="506"/>
        <end position="525"/>
    </location>
</feature>
<dbReference type="PROSITE" id="PS50088">
    <property type="entry name" value="ANK_REPEAT"/>
    <property type="match status" value="1"/>
</dbReference>
<feature type="transmembrane region" description="Helical" evidence="17">
    <location>
        <begin position="480"/>
        <end position="500"/>
    </location>
</feature>
<feature type="domain" description="Ion transport" evidence="18">
    <location>
        <begin position="408"/>
        <end position="658"/>
    </location>
</feature>
<evidence type="ECO:0000256" key="11">
    <source>
        <dbReference type="ARBA" id="ARBA00023065"/>
    </source>
</evidence>
<evidence type="ECO:0000256" key="13">
    <source>
        <dbReference type="ARBA" id="ARBA00023303"/>
    </source>
</evidence>
<reference evidence="19 20" key="1">
    <citation type="submission" date="2019-04" db="EMBL/GenBank/DDBJ databases">
        <authorList>
            <consortium name="Wellcome Sanger Institute Data Sharing"/>
        </authorList>
    </citation>
    <scope>NUCLEOTIDE SEQUENCE [LARGE SCALE GENOMIC DNA]</scope>
</reference>
<dbReference type="AlphaFoldDB" id="A0A8C9V4J6"/>
<dbReference type="InterPro" id="IPR024862">
    <property type="entry name" value="TRPV"/>
</dbReference>
<name>A0A8C9V4J6_SCLFO</name>
<feature type="repeat" description="ANK" evidence="15">
    <location>
        <begin position="172"/>
        <end position="204"/>
    </location>
</feature>
<evidence type="ECO:0000256" key="12">
    <source>
        <dbReference type="ARBA" id="ARBA00023136"/>
    </source>
</evidence>
<dbReference type="GO" id="GO:0009408">
    <property type="term" value="P:response to heat"/>
    <property type="evidence" value="ECO:0007669"/>
    <property type="project" value="Ensembl"/>
</dbReference>
<keyword evidence="13" id="KW-0407">Ion channel</keyword>
<evidence type="ECO:0000313" key="20">
    <source>
        <dbReference type="Proteomes" id="UP000694397"/>
    </source>
</evidence>
<dbReference type="SMART" id="SM00248">
    <property type="entry name" value="ANK"/>
    <property type="match status" value="4"/>
</dbReference>
<dbReference type="Pfam" id="PF12796">
    <property type="entry name" value="Ank_2"/>
    <property type="match status" value="1"/>
</dbReference>
<keyword evidence="20" id="KW-1185">Reference proteome</keyword>
<evidence type="ECO:0000256" key="4">
    <source>
        <dbReference type="ARBA" id="ARBA00022568"/>
    </source>
</evidence>
<dbReference type="FunFam" id="1.25.40.20:FF:000018">
    <property type="entry name" value="Transient receptor potential cation channel subfamily V member 1"/>
    <property type="match status" value="1"/>
</dbReference>
<keyword evidence="9 17" id="KW-1133">Transmembrane helix</keyword>
<keyword evidence="3" id="KW-1003">Cell membrane</keyword>
<evidence type="ECO:0000256" key="6">
    <source>
        <dbReference type="ARBA" id="ARBA00022692"/>
    </source>
</evidence>
<comment type="subcellular location">
    <subcellularLocation>
        <location evidence="1">Cell membrane</location>
        <topology evidence="1">Multi-pass membrane protein</topology>
    </subcellularLocation>
</comment>
<reference evidence="19" key="3">
    <citation type="submission" date="2025-09" db="UniProtKB">
        <authorList>
            <consortium name="Ensembl"/>
        </authorList>
    </citation>
    <scope>IDENTIFICATION</scope>
</reference>
<dbReference type="InterPro" id="IPR005821">
    <property type="entry name" value="Ion_trans_dom"/>
</dbReference>
<evidence type="ECO:0000256" key="7">
    <source>
        <dbReference type="ARBA" id="ARBA00022737"/>
    </source>
</evidence>
<reference evidence="19" key="2">
    <citation type="submission" date="2025-08" db="UniProtKB">
        <authorList>
            <consortium name="Ensembl"/>
        </authorList>
    </citation>
    <scope>IDENTIFICATION</scope>
</reference>
<dbReference type="NCBIfam" id="TIGR00870">
    <property type="entry name" value="trp"/>
    <property type="match status" value="1"/>
</dbReference>
<evidence type="ECO:0000256" key="9">
    <source>
        <dbReference type="ARBA" id="ARBA00022989"/>
    </source>
</evidence>
<keyword evidence="2" id="KW-0813">Transport</keyword>
<organism evidence="19 20">
    <name type="scientific">Scleropages formosus</name>
    <name type="common">Asian bonytongue</name>
    <name type="synonym">Osteoglossum formosum</name>
    <dbReference type="NCBI Taxonomy" id="113540"/>
    <lineage>
        <taxon>Eukaryota</taxon>
        <taxon>Metazoa</taxon>
        <taxon>Chordata</taxon>
        <taxon>Craniata</taxon>
        <taxon>Vertebrata</taxon>
        <taxon>Euteleostomi</taxon>
        <taxon>Actinopterygii</taxon>
        <taxon>Neopterygii</taxon>
        <taxon>Teleostei</taxon>
        <taxon>Osteoglossocephala</taxon>
        <taxon>Osteoglossomorpha</taxon>
        <taxon>Osteoglossiformes</taxon>
        <taxon>Osteoglossidae</taxon>
        <taxon>Scleropages</taxon>
    </lineage>
</organism>
<evidence type="ECO:0000256" key="14">
    <source>
        <dbReference type="ARBA" id="ARBA00036634"/>
    </source>
</evidence>
<evidence type="ECO:0000256" key="3">
    <source>
        <dbReference type="ARBA" id="ARBA00022475"/>
    </source>
</evidence>
<proteinExistence type="predicted"/>
<feature type="transmembrane region" description="Helical" evidence="17">
    <location>
        <begin position="402"/>
        <end position="422"/>
    </location>
</feature>
<dbReference type="GO" id="GO:0005262">
    <property type="term" value="F:calcium channel activity"/>
    <property type="evidence" value="ECO:0007669"/>
    <property type="project" value="UniProtKB-KW"/>
</dbReference>
<keyword evidence="12 17" id="KW-0472">Membrane</keyword>